<sequence>PKERKGAKNPPPPPKRIESERRERPEADQDHPMIEAAQHPSGSIASESHQQETHTAEDTAMSEHRTSTDQATANELANASRDRPSSFSEFDPTQAAKKLLRQEGSTDIGHARYSGTDNSNSQRDAFHIPGTDIDKTERTLNPPGHSGTQTSNNL</sequence>
<feature type="region of interest" description="Disordered" evidence="1">
    <location>
        <begin position="1"/>
        <end position="154"/>
    </location>
</feature>
<dbReference type="STRING" id="1220926.S2JME7"/>
<dbReference type="OrthoDB" id="10596283at2759"/>
<name>S2JME7_MUCC1</name>
<gene>
    <name evidence="2" type="ORF">HMPREF1544_12382</name>
</gene>
<protein>
    <submittedName>
        <fullName evidence="2">Uncharacterized protein</fullName>
    </submittedName>
</protein>
<keyword evidence="3" id="KW-1185">Reference proteome</keyword>
<evidence type="ECO:0000313" key="3">
    <source>
        <dbReference type="Proteomes" id="UP000014254"/>
    </source>
</evidence>
<dbReference type="InParanoid" id="S2JME7"/>
<dbReference type="EMBL" id="KE124318">
    <property type="protein sequence ID" value="EPB80930.1"/>
    <property type="molecule type" value="Genomic_DNA"/>
</dbReference>
<proteinExistence type="predicted"/>
<organism evidence="2 3">
    <name type="scientific">Mucor circinelloides f. circinelloides (strain 1006PhL)</name>
    <name type="common">Mucormycosis agent</name>
    <name type="synonym">Calyptromyces circinelloides</name>
    <dbReference type="NCBI Taxonomy" id="1220926"/>
    <lineage>
        <taxon>Eukaryota</taxon>
        <taxon>Fungi</taxon>
        <taxon>Fungi incertae sedis</taxon>
        <taxon>Mucoromycota</taxon>
        <taxon>Mucoromycotina</taxon>
        <taxon>Mucoromycetes</taxon>
        <taxon>Mucorales</taxon>
        <taxon>Mucorineae</taxon>
        <taxon>Mucoraceae</taxon>
        <taxon>Mucor</taxon>
    </lineage>
</organism>
<reference evidence="3" key="1">
    <citation type="submission" date="2013-05" db="EMBL/GenBank/DDBJ databases">
        <title>The Genome sequence of Mucor circinelloides f. circinelloides 1006PhL.</title>
        <authorList>
            <consortium name="The Broad Institute Genomics Platform"/>
            <person name="Cuomo C."/>
            <person name="Earl A."/>
            <person name="Findley K."/>
            <person name="Lee S.C."/>
            <person name="Walker B."/>
            <person name="Young S."/>
            <person name="Zeng Q."/>
            <person name="Gargeya S."/>
            <person name="Fitzgerald M."/>
            <person name="Haas B."/>
            <person name="Abouelleil A."/>
            <person name="Allen A.W."/>
            <person name="Alvarado L."/>
            <person name="Arachchi H.M."/>
            <person name="Berlin A.M."/>
            <person name="Chapman S.B."/>
            <person name="Gainer-Dewar J."/>
            <person name="Goldberg J."/>
            <person name="Griggs A."/>
            <person name="Gujja S."/>
            <person name="Hansen M."/>
            <person name="Howarth C."/>
            <person name="Imamovic A."/>
            <person name="Ireland A."/>
            <person name="Larimer J."/>
            <person name="McCowan C."/>
            <person name="Murphy C."/>
            <person name="Pearson M."/>
            <person name="Poon T.W."/>
            <person name="Priest M."/>
            <person name="Roberts A."/>
            <person name="Saif S."/>
            <person name="Shea T."/>
            <person name="Sisk P."/>
            <person name="Sykes S."/>
            <person name="Wortman J."/>
            <person name="Nusbaum C."/>
            <person name="Birren B."/>
        </authorList>
    </citation>
    <scope>NUCLEOTIDE SEQUENCE [LARGE SCALE GENOMIC DNA]</scope>
    <source>
        <strain evidence="3">1006PhL</strain>
    </source>
</reference>
<feature type="compositionally biased region" description="Polar residues" evidence="1">
    <location>
        <begin position="68"/>
        <end position="77"/>
    </location>
</feature>
<evidence type="ECO:0000256" key="1">
    <source>
        <dbReference type="SAM" id="MobiDB-lite"/>
    </source>
</evidence>
<feature type="compositionally biased region" description="Basic and acidic residues" evidence="1">
    <location>
        <begin position="49"/>
        <end position="67"/>
    </location>
</feature>
<evidence type="ECO:0000313" key="2">
    <source>
        <dbReference type="EMBL" id="EPB80930.1"/>
    </source>
</evidence>
<accession>S2JME7</accession>
<dbReference type="AlphaFoldDB" id="S2JME7"/>
<feature type="compositionally biased region" description="Basic and acidic residues" evidence="1">
    <location>
        <begin position="15"/>
        <end position="33"/>
    </location>
</feature>
<dbReference type="Proteomes" id="UP000014254">
    <property type="component" value="Unassembled WGS sequence"/>
</dbReference>
<dbReference type="VEuPathDB" id="FungiDB:HMPREF1544_12382"/>
<feature type="non-terminal residue" evidence="2">
    <location>
        <position position="1"/>
    </location>
</feature>